<feature type="transmembrane region" description="Helical" evidence="2">
    <location>
        <begin position="12"/>
        <end position="38"/>
    </location>
</feature>
<protein>
    <submittedName>
        <fullName evidence="4">AAA family ATPase</fullName>
    </submittedName>
</protein>
<gene>
    <name evidence="4" type="ORF">Klosneuvirus_2_104</name>
</gene>
<dbReference type="InterPro" id="IPR003959">
    <property type="entry name" value="ATPase_AAA_core"/>
</dbReference>
<dbReference type="InterPro" id="IPR027417">
    <property type="entry name" value="P-loop_NTPase"/>
</dbReference>
<keyword evidence="2" id="KW-0812">Transmembrane</keyword>
<name>A0A1V0SJ59_9VIRU</name>
<dbReference type="SUPFAM" id="SSF52540">
    <property type="entry name" value="P-loop containing nucleoside triphosphate hydrolases"/>
    <property type="match status" value="1"/>
</dbReference>
<evidence type="ECO:0000259" key="3">
    <source>
        <dbReference type="SMART" id="SM00382"/>
    </source>
</evidence>
<keyword evidence="2" id="KW-0472">Membrane</keyword>
<dbReference type="EMBL" id="KY684109">
    <property type="protein sequence ID" value="ARF11668.1"/>
    <property type="molecule type" value="Genomic_DNA"/>
</dbReference>
<dbReference type="PANTHER" id="PTHR23070">
    <property type="entry name" value="BCS1 AAA-TYPE ATPASE"/>
    <property type="match status" value="1"/>
</dbReference>
<dbReference type="InterPro" id="IPR003593">
    <property type="entry name" value="AAA+_ATPase"/>
</dbReference>
<reference evidence="4" key="1">
    <citation type="journal article" date="2017" name="Science">
        <title>Giant viruses with an expanded complement of translation system components.</title>
        <authorList>
            <person name="Schulz F."/>
            <person name="Yutin N."/>
            <person name="Ivanova N.N."/>
            <person name="Ortega D.R."/>
            <person name="Lee T.K."/>
            <person name="Vierheilig J."/>
            <person name="Daims H."/>
            <person name="Horn M."/>
            <person name="Wagner M."/>
            <person name="Jensen G.J."/>
            <person name="Kyrpides N.C."/>
            <person name="Koonin E.V."/>
            <person name="Woyke T."/>
        </authorList>
    </citation>
    <scope>NUCLEOTIDE SEQUENCE</scope>
    <source>
        <strain evidence="4">KNV1</strain>
    </source>
</reference>
<evidence type="ECO:0000313" key="4">
    <source>
        <dbReference type="EMBL" id="ARF11668.1"/>
    </source>
</evidence>
<accession>A0A1V0SJ59</accession>
<sequence length="504" mass="58666">MDNLNINQLLPIILLAGGVNSIYLPLLIALFPLMKWIYDKLYTRFKNKYAVLELYDSSRSLDEIKTYSDVNWYLQNHNFLKHPLLHLNDSYQRYYGGSESKTNNYKIIEHERIQFNYNKHNLFCKFGINDEGNNGKRAFLSLYANNIKIINDFIKTCTTEHNKFKKKNNEDIHMFAYDSNKWTSKKLNVIKTFDNLYLLDDIRSKLVNDINAYLNNKELYKKMGIAYKRGFMFYGKPGCGKTSSINAIARMIRYDIYKIKLNDFIDSKSLFKAVSIIPARSILVIEDIDRFNISTRSYTLKGDLSLDQIIQHKEAMKDIFADYYNSDNTEFGLYPVCVDALEKDRNAVILSQVGKTIDDVILHSKKLLEFAITKPDLITKHDLAKFYDTSSSFEPKLSIADVMEIFDGNEYLHKCLIIITTNYPEKLDRALIRPGRIDTHIEFLPANKEIVTNVLMSFYSKSKEEVEKDLEKYDMKIEQSRLINSIILPNIGNYQGCLEAILKS</sequence>
<dbReference type="Pfam" id="PF00004">
    <property type="entry name" value="AAA"/>
    <property type="match status" value="2"/>
</dbReference>
<keyword evidence="2" id="KW-1133">Transmembrane helix</keyword>
<dbReference type="GO" id="GO:0005524">
    <property type="term" value="F:ATP binding"/>
    <property type="evidence" value="ECO:0007669"/>
    <property type="project" value="InterPro"/>
</dbReference>
<evidence type="ECO:0000256" key="2">
    <source>
        <dbReference type="SAM" id="Phobius"/>
    </source>
</evidence>
<proteinExistence type="inferred from homology"/>
<feature type="domain" description="AAA+ ATPase" evidence="3">
    <location>
        <begin position="227"/>
        <end position="447"/>
    </location>
</feature>
<dbReference type="GO" id="GO:0016887">
    <property type="term" value="F:ATP hydrolysis activity"/>
    <property type="evidence" value="ECO:0007669"/>
    <property type="project" value="InterPro"/>
</dbReference>
<dbReference type="Gene3D" id="3.40.50.300">
    <property type="entry name" value="P-loop containing nucleotide triphosphate hydrolases"/>
    <property type="match status" value="1"/>
</dbReference>
<comment type="similarity">
    <text evidence="1">Belongs to the AAA ATPase family. BCS1 subfamily.</text>
</comment>
<dbReference type="InterPro" id="IPR050747">
    <property type="entry name" value="Mitochondrial_chaperone_BCS1"/>
</dbReference>
<organism evidence="4">
    <name type="scientific">Klosneuvirus KNV1</name>
    <dbReference type="NCBI Taxonomy" id="1977640"/>
    <lineage>
        <taxon>Viruses</taxon>
        <taxon>Varidnaviria</taxon>
        <taxon>Bamfordvirae</taxon>
        <taxon>Nucleocytoviricota</taxon>
        <taxon>Megaviricetes</taxon>
        <taxon>Imitervirales</taxon>
        <taxon>Mimiviridae</taxon>
        <taxon>Klosneuvirinae</taxon>
        <taxon>Klosneuvirus</taxon>
    </lineage>
</organism>
<dbReference type="SMART" id="SM00382">
    <property type="entry name" value="AAA"/>
    <property type="match status" value="1"/>
</dbReference>
<evidence type="ECO:0000256" key="1">
    <source>
        <dbReference type="ARBA" id="ARBA00007448"/>
    </source>
</evidence>